<dbReference type="RefSeq" id="WP_078978913.1">
    <property type="nucleotide sequence ID" value="NZ_MWQN01000001.1"/>
</dbReference>
<dbReference type="PANTHER" id="PTHR24291:SF50">
    <property type="entry name" value="BIFUNCTIONAL ALBAFLAVENONE MONOOXYGENASE_TERPENE SYNTHASE"/>
    <property type="match status" value="1"/>
</dbReference>
<organism evidence="10 11">
    <name type="scientific">Embleya scabrispora</name>
    <dbReference type="NCBI Taxonomy" id="159449"/>
    <lineage>
        <taxon>Bacteria</taxon>
        <taxon>Bacillati</taxon>
        <taxon>Actinomycetota</taxon>
        <taxon>Actinomycetes</taxon>
        <taxon>Kitasatosporales</taxon>
        <taxon>Streptomycetaceae</taxon>
        <taxon>Embleya</taxon>
    </lineage>
</organism>
<evidence type="ECO:0000256" key="6">
    <source>
        <dbReference type="ARBA" id="ARBA00023033"/>
    </source>
</evidence>
<comment type="similarity">
    <text evidence="1 8">Belongs to the cytochrome P450 family.</text>
</comment>
<evidence type="ECO:0000256" key="5">
    <source>
        <dbReference type="ARBA" id="ARBA00023004"/>
    </source>
</evidence>
<evidence type="ECO:0000256" key="7">
    <source>
        <dbReference type="PIRSR" id="PIRSR602401-1"/>
    </source>
</evidence>
<dbReference type="GO" id="GO:0016705">
    <property type="term" value="F:oxidoreductase activity, acting on paired donors, with incorporation or reduction of molecular oxygen"/>
    <property type="evidence" value="ECO:0007669"/>
    <property type="project" value="InterPro"/>
</dbReference>
<comment type="cofactor">
    <cofactor evidence="7">
        <name>heme</name>
        <dbReference type="ChEBI" id="CHEBI:30413"/>
    </cofactor>
</comment>
<dbReference type="PROSITE" id="PS00086">
    <property type="entry name" value="CYTOCHROME_P450"/>
    <property type="match status" value="1"/>
</dbReference>
<evidence type="ECO:0000256" key="8">
    <source>
        <dbReference type="RuleBase" id="RU000461"/>
    </source>
</evidence>
<keyword evidence="5 7" id="KW-0408">Iron</keyword>
<dbReference type="Gene3D" id="1.10.630.10">
    <property type="entry name" value="Cytochrome P450"/>
    <property type="match status" value="1"/>
</dbReference>
<reference evidence="10 11" key="1">
    <citation type="submission" date="2017-03" db="EMBL/GenBank/DDBJ databases">
        <title>Draft genome sequence of Streptomyces scabrisporus NF3, endophyte isolated from Amphipterygium adstringens.</title>
        <authorList>
            <person name="Vazquez M."/>
            <person name="Ceapa C.D."/>
            <person name="Rodriguez Luna D."/>
            <person name="Sanchez Esquivel S."/>
        </authorList>
    </citation>
    <scope>NUCLEOTIDE SEQUENCE [LARGE SCALE GENOMIC DNA]</scope>
    <source>
        <strain evidence="10 11">NF3</strain>
    </source>
</reference>
<name>A0A1T3P6B5_9ACTN</name>
<feature type="compositionally biased region" description="Pro residues" evidence="9">
    <location>
        <begin position="11"/>
        <end position="22"/>
    </location>
</feature>
<dbReference type="EMBL" id="MWQN01000001">
    <property type="protein sequence ID" value="OPC84616.1"/>
    <property type="molecule type" value="Genomic_DNA"/>
</dbReference>
<evidence type="ECO:0000256" key="4">
    <source>
        <dbReference type="ARBA" id="ARBA00023002"/>
    </source>
</evidence>
<dbReference type="GO" id="GO:0004497">
    <property type="term" value="F:monooxygenase activity"/>
    <property type="evidence" value="ECO:0007669"/>
    <property type="project" value="UniProtKB-KW"/>
</dbReference>
<dbReference type="InterPro" id="IPR036396">
    <property type="entry name" value="Cyt_P450_sf"/>
</dbReference>
<dbReference type="InterPro" id="IPR001128">
    <property type="entry name" value="Cyt_P450"/>
</dbReference>
<evidence type="ECO:0000256" key="1">
    <source>
        <dbReference type="ARBA" id="ARBA00010617"/>
    </source>
</evidence>
<feature type="region of interest" description="Disordered" evidence="9">
    <location>
        <begin position="1"/>
        <end position="26"/>
    </location>
</feature>
<accession>A0A1T3P6B5</accession>
<gene>
    <name evidence="10" type="ORF">B4N89_30130</name>
</gene>
<evidence type="ECO:0000256" key="9">
    <source>
        <dbReference type="SAM" id="MobiDB-lite"/>
    </source>
</evidence>
<protein>
    <recommendedName>
        <fullName evidence="12">Cytochrome P450</fullName>
    </recommendedName>
</protein>
<keyword evidence="11" id="KW-1185">Reference proteome</keyword>
<evidence type="ECO:0000313" key="11">
    <source>
        <dbReference type="Proteomes" id="UP000190037"/>
    </source>
</evidence>
<keyword evidence="3 7" id="KW-0479">Metal-binding</keyword>
<dbReference type="PRINTS" id="PR00385">
    <property type="entry name" value="P450"/>
</dbReference>
<dbReference type="GO" id="GO:0020037">
    <property type="term" value="F:heme binding"/>
    <property type="evidence" value="ECO:0007669"/>
    <property type="project" value="InterPro"/>
</dbReference>
<evidence type="ECO:0000256" key="3">
    <source>
        <dbReference type="ARBA" id="ARBA00022723"/>
    </source>
</evidence>
<feature type="compositionally biased region" description="Low complexity" evidence="9">
    <location>
        <begin position="1"/>
        <end position="10"/>
    </location>
</feature>
<dbReference type="Proteomes" id="UP000190037">
    <property type="component" value="Unassembled WGS sequence"/>
</dbReference>
<keyword evidence="6 8" id="KW-0503">Monooxygenase</keyword>
<dbReference type="PRINTS" id="PR00463">
    <property type="entry name" value="EP450I"/>
</dbReference>
<feature type="binding site" description="axial binding residue" evidence="7">
    <location>
        <position position="412"/>
    </location>
    <ligand>
        <name>heme</name>
        <dbReference type="ChEBI" id="CHEBI:30413"/>
    </ligand>
    <ligandPart>
        <name>Fe</name>
        <dbReference type="ChEBI" id="CHEBI:18248"/>
    </ligandPart>
</feature>
<sequence length="470" mass="51124">MPGSPLHSGPPGSPVRARPPGPADDLDLADIRVDPLAFLTTLAAEFGDLCSHRTRGEVVWFVNRPDLVRHILKDNYTAWTKAGTPDDFMLTPLLGKGLLTSDGPAWERQRRLCAPAFRPRRVERFDTLMTDAAVDLADAWERAAEEGRTIRVDHDFTALTLGIVADALLGADLAAAGRGFGRAVDDINRFIGHFDGEPGTPTVADADLALLRRRYTAAQTFLARVVGMLVAARRYTGPPTDRPADLLDAMLGARDPHGDALDDRELHDQVLTMVMAGHETTAKALSWTVHLLDRHPQAAAAVRGELAEVLAGRPPRAADLPRLELTRRCLEEAIRLYPPVWLISRRAAADDVLDGRHVPEGTLVCISPWTLHRHPAVWEDPELFRPERFAATARAARPAHAYVPFGGGPRVCIGQSFALTEAVLVLATVLQRLELRGVAGHSVVPEALVTLRPRDGLLMTAHPLAAGGRP</sequence>
<dbReference type="GO" id="GO:0005506">
    <property type="term" value="F:iron ion binding"/>
    <property type="evidence" value="ECO:0007669"/>
    <property type="project" value="InterPro"/>
</dbReference>
<proteinExistence type="inferred from homology"/>
<dbReference type="InterPro" id="IPR002401">
    <property type="entry name" value="Cyt_P450_E_grp-I"/>
</dbReference>
<dbReference type="AlphaFoldDB" id="A0A1T3P6B5"/>
<evidence type="ECO:0000313" key="10">
    <source>
        <dbReference type="EMBL" id="OPC84616.1"/>
    </source>
</evidence>
<comment type="caution">
    <text evidence="10">The sequence shown here is derived from an EMBL/GenBank/DDBJ whole genome shotgun (WGS) entry which is preliminary data.</text>
</comment>
<dbReference type="Pfam" id="PF00067">
    <property type="entry name" value="p450"/>
    <property type="match status" value="1"/>
</dbReference>
<keyword evidence="2 7" id="KW-0349">Heme</keyword>
<dbReference type="SUPFAM" id="SSF48264">
    <property type="entry name" value="Cytochrome P450"/>
    <property type="match status" value="1"/>
</dbReference>
<dbReference type="PANTHER" id="PTHR24291">
    <property type="entry name" value="CYTOCHROME P450 FAMILY 4"/>
    <property type="match status" value="1"/>
</dbReference>
<dbReference type="OrthoDB" id="4746309at2"/>
<dbReference type="STRING" id="159449.B4N89_30130"/>
<dbReference type="InterPro" id="IPR017972">
    <property type="entry name" value="Cyt_P450_CS"/>
</dbReference>
<keyword evidence="4 8" id="KW-0560">Oxidoreductase</keyword>
<dbReference type="InterPro" id="IPR050196">
    <property type="entry name" value="Cytochrome_P450_Monoox"/>
</dbReference>
<evidence type="ECO:0008006" key="12">
    <source>
        <dbReference type="Google" id="ProtNLM"/>
    </source>
</evidence>
<evidence type="ECO:0000256" key="2">
    <source>
        <dbReference type="ARBA" id="ARBA00022617"/>
    </source>
</evidence>